<organism evidence="2 3">
    <name type="scientific">Cyanomargarita calcarea GSE-NOS-MK-12-04C</name>
    <dbReference type="NCBI Taxonomy" id="2839659"/>
    <lineage>
        <taxon>Bacteria</taxon>
        <taxon>Bacillati</taxon>
        <taxon>Cyanobacteriota</taxon>
        <taxon>Cyanophyceae</taxon>
        <taxon>Nostocales</taxon>
        <taxon>Cyanomargaritaceae</taxon>
        <taxon>Cyanomargarita</taxon>
    </lineage>
</organism>
<dbReference type="Pfam" id="PF06381">
    <property type="entry name" value="Phage_portal_3"/>
    <property type="match status" value="1"/>
</dbReference>
<gene>
    <name evidence="2" type="ORF">KME60_03290</name>
</gene>
<reference evidence="2" key="1">
    <citation type="submission" date="2021-05" db="EMBL/GenBank/DDBJ databases">
        <authorList>
            <person name="Pietrasiak N."/>
            <person name="Ward R."/>
            <person name="Stajich J.E."/>
            <person name="Kurbessoian T."/>
        </authorList>
    </citation>
    <scope>NUCLEOTIDE SEQUENCE</scope>
    <source>
        <strain evidence="2">GSE-NOS-MK-12-04C</strain>
    </source>
</reference>
<evidence type="ECO:0000259" key="1">
    <source>
        <dbReference type="Pfam" id="PF06381"/>
    </source>
</evidence>
<sequence>MTENVRLDSAKLAGAFGSLLYNRMTGLGGSRDKSQYTEINPAVRPLTEDELSGLYRKSGVIQRAVSLYPLDAKQAWCKLNFGKASNSLSPEDLMKYAKKLKLKEAITEASLFSRWFGDGYVLMGIADGGDPMEEVNRDRIKSIRWLKVYSRWEIRPARPLSRRWSDVEFYEIITMTDDLPDNARIWHSSRVLRLSGVRLDRTGLWSNNGSHDSIIQPMYESFCAYYPGIQSLSIMVQDHRLRKFGVKNLATVENKDYLVERALTNDLTRSTARMEMYDLDNEAIDNLENKYQGVDKAIEKLEEAWSSDTDVSRVLLFNQLGKTNLTSGEAFKFSRLDHAYRLNSWQENTQRSPLETAFELIMLAADSPTKGRIVDGWSLTFPLNYRMTPEEELGVQKLASERDEKYINLGVYDAAIARKQFESAEFDYNITLEGETIAPPPNKQPIPQQKTDSAIPDEIVENCRIALAAVDNGNVRCDAKYIDIARAIVAGNVDFDEWRNAYKKDG</sequence>
<evidence type="ECO:0000313" key="3">
    <source>
        <dbReference type="Proteomes" id="UP000729701"/>
    </source>
</evidence>
<feature type="domain" description="Anti-CBASS protein Acb1-like N-terminal" evidence="1">
    <location>
        <begin position="51"/>
        <end position="404"/>
    </location>
</feature>
<name>A0A951UT37_9CYAN</name>
<dbReference type="InterPro" id="IPR024459">
    <property type="entry name" value="Acb1-like_N"/>
</dbReference>
<dbReference type="AlphaFoldDB" id="A0A951UT37"/>
<dbReference type="EMBL" id="JAHHGZ010000003">
    <property type="protein sequence ID" value="MBW4666480.1"/>
    <property type="molecule type" value="Genomic_DNA"/>
</dbReference>
<evidence type="ECO:0000313" key="2">
    <source>
        <dbReference type="EMBL" id="MBW4666480.1"/>
    </source>
</evidence>
<comment type="caution">
    <text evidence="2">The sequence shown here is derived from an EMBL/GenBank/DDBJ whole genome shotgun (WGS) entry which is preliminary data.</text>
</comment>
<reference evidence="2" key="2">
    <citation type="journal article" date="2022" name="Microbiol. Resour. Announc.">
        <title>Metagenome Sequencing to Explore Phylogenomics of Terrestrial Cyanobacteria.</title>
        <authorList>
            <person name="Ward R.D."/>
            <person name="Stajich J.E."/>
            <person name="Johansen J.R."/>
            <person name="Huntemann M."/>
            <person name="Clum A."/>
            <person name="Foster B."/>
            <person name="Foster B."/>
            <person name="Roux S."/>
            <person name="Palaniappan K."/>
            <person name="Varghese N."/>
            <person name="Mukherjee S."/>
            <person name="Reddy T.B.K."/>
            <person name="Daum C."/>
            <person name="Copeland A."/>
            <person name="Chen I.A."/>
            <person name="Ivanova N.N."/>
            <person name="Kyrpides N.C."/>
            <person name="Shapiro N."/>
            <person name="Eloe-Fadrosh E.A."/>
            <person name="Pietrasiak N."/>
        </authorList>
    </citation>
    <scope>NUCLEOTIDE SEQUENCE</scope>
    <source>
        <strain evidence="2">GSE-NOS-MK-12-04C</strain>
    </source>
</reference>
<dbReference type="Proteomes" id="UP000729701">
    <property type="component" value="Unassembled WGS sequence"/>
</dbReference>
<accession>A0A951UT37</accession>
<protein>
    <submittedName>
        <fullName evidence="2">DUF1073 domain-containing protein</fullName>
    </submittedName>
</protein>
<proteinExistence type="predicted"/>